<accession>H0I1Y4</accession>
<name>H0I1Y4_9HYPH</name>
<evidence type="ECO:0000259" key="1">
    <source>
        <dbReference type="Pfam" id="PF00535"/>
    </source>
</evidence>
<dbReference type="GO" id="GO:0016758">
    <property type="term" value="F:hexosyltransferase activity"/>
    <property type="evidence" value="ECO:0007669"/>
    <property type="project" value="UniProtKB-ARBA"/>
</dbReference>
<dbReference type="PANTHER" id="PTHR22916">
    <property type="entry name" value="GLYCOSYLTRANSFERASE"/>
    <property type="match status" value="1"/>
</dbReference>
<gene>
    <name evidence="2" type="ORF">MAXJ12_32399</name>
</gene>
<dbReference type="CDD" id="cd00761">
    <property type="entry name" value="Glyco_tranf_GTA_type"/>
    <property type="match status" value="1"/>
</dbReference>
<keyword evidence="2" id="KW-0808">Transferase</keyword>
<proteinExistence type="predicted"/>
<evidence type="ECO:0000313" key="3">
    <source>
        <dbReference type="Proteomes" id="UP000003250"/>
    </source>
</evidence>
<sequence>MVSVLLPVYNAERYLIAAIESILRQDCPHLELIAIDDGSTDNSLAILERYRKTDDRITLVSRENRGLIATLNEGLAMARGDLIARMDADDIAYPTRLSRQVALFDQQPQLAICSTGVDRLLGRRILSGAPDPIYWQCSLRILSNFFTIFIHPTVVYNRRVIPQDVLFYDASYVHAEDFDLFRRITERFEAAMIADSLLAYRVHDESVTNKHKRPMRRTHLKIVVENLTREALVADAGVLLDIGKAVTMDTVRSAARTILALGESISAQPPETRPSYEEGALNLFYFLYQMIGDEQQPQLTHEFLNRTAKWGKIRRRERYGLRVGALAPQLSRLSIAANKRFDAIARHWQSIPASAILQHQRST</sequence>
<dbReference type="Proteomes" id="UP000003250">
    <property type="component" value="Unassembled WGS sequence"/>
</dbReference>
<dbReference type="Gene3D" id="3.90.550.10">
    <property type="entry name" value="Spore Coat Polysaccharide Biosynthesis Protein SpsA, Chain A"/>
    <property type="match status" value="1"/>
</dbReference>
<dbReference type="InterPro" id="IPR001173">
    <property type="entry name" value="Glyco_trans_2-like"/>
</dbReference>
<dbReference type="SUPFAM" id="SSF53448">
    <property type="entry name" value="Nucleotide-diphospho-sugar transferases"/>
    <property type="match status" value="1"/>
</dbReference>
<organism evidence="2 3">
    <name type="scientific">Mesorhizobium alhagi CCNWXJ12-2</name>
    <dbReference type="NCBI Taxonomy" id="1107882"/>
    <lineage>
        <taxon>Bacteria</taxon>
        <taxon>Pseudomonadati</taxon>
        <taxon>Pseudomonadota</taxon>
        <taxon>Alphaproteobacteria</taxon>
        <taxon>Hyphomicrobiales</taxon>
        <taxon>Phyllobacteriaceae</taxon>
        <taxon>Allomesorhizobium</taxon>
    </lineage>
</organism>
<reference evidence="2 3" key="1">
    <citation type="journal article" date="2012" name="J. Bacteriol.">
        <title>Draft Genome Sequence of Mesorhizobium alhagi CCNWXJ12-2T, a Novel Salt-Resistant Species Isolated from the Desert of Northwestern China.</title>
        <authorList>
            <person name="Zhou M."/>
            <person name="Chen W."/>
            <person name="Chen H."/>
            <person name="Wei G."/>
        </authorList>
    </citation>
    <scope>NUCLEOTIDE SEQUENCE [LARGE SCALE GENOMIC DNA]</scope>
    <source>
        <strain evidence="2 3">CCNWXJ12-2</strain>
    </source>
</reference>
<dbReference type="Pfam" id="PF00535">
    <property type="entry name" value="Glycos_transf_2"/>
    <property type="match status" value="1"/>
</dbReference>
<dbReference type="InterPro" id="IPR029044">
    <property type="entry name" value="Nucleotide-diphossugar_trans"/>
</dbReference>
<dbReference type="PATRIC" id="fig|1107882.3.peg.6264"/>
<evidence type="ECO:0000313" key="2">
    <source>
        <dbReference type="EMBL" id="EHK53029.1"/>
    </source>
</evidence>
<protein>
    <submittedName>
        <fullName evidence="2">Glycosyl transferase</fullName>
    </submittedName>
</protein>
<dbReference type="EMBL" id="AHAM01000292">
    <property type="protein sequence ID" value="EHK53029.1"/>
    <property type="molecule type" value="Genomic_DNA"/>
</dbReference>
<keyword evidence="3" id="KW-1185">Reference proteome</keyword>
<dbReference type="AlphaFoldDB" id="H0I1Y4"/>
<dbReference type="PANTHER" id="PTHR22916:SF3">
    <property type="entry name" value="UDP-GLCNAC:BETAGAL BETA-1,3-N-ACETYLGLUCOSAMINYLTRANSFERASE-LIKE PROTEIN 1"/>
    <property type="match status" value="1"/>
</dbReference>
<feature type="domain" description="Glycosyltransferase 2-like" evidence="1">
    <location>
        <begin position="3"/>
        <end position="115"/>
    </location>
</feature>